<keyword evidence="3" id="KW-1185">Reference proteome</keyword>
<reference evidence="2 3" key="1">
    <citation type="submission" date="2019-02" db="EMBL/GenBank/DDBJ databases">
        <title>Genome sequencing of the rare red list fungi Antrodiella citrinella (Flaviporus citrinellus).</title>
        <authorList>
            <person name="Buettner E."/>
            <person name="Kellner H."/>
        </authorList>
    </citation>
    <scope>NUCLEOTIDE SEQUENCE [LARGE SCALE GENOMIC DNA]</scope>
    <source>
        <strain evidence="2 3">DSM 108506</strain>
    </source>
</reference>
<evidence type="ECO:0000256" key="1">
    <source>
        <dbReference type="SAM" id="Phobius"/>
    </source>
</evidence>
<sequence>MPLLTHYISRFSTLTFVVCGLATGTLPGVNCTSLRTAIGVSFVVAVTTTSLLFLHRIRAVFFGETFIITCFAVILVALFCAAIAVPITTSVGIIESTMYCDLRFTTHFVPLTVMAIATVFDILVFSSVSWRLVSRMNLTPDNGSKTNLRWKKFKSCFRGGNLPEVSQALLRGGRKYFLHTIGLDILLLCVVSHGFSTFSYYVMFALLYVEVALKNVFACRLFRDTLLELNTSEQGISMTADTQGIVFAKGLGTSVVISEVDTDMDSLDYERRCGVESESGSSVVYEEAMC</sequence>
<evidence type="ECO:0000313" key="2">
    <source>
        <dbReference type="EMBL" id="THH32822.1"/>
    </source>
</evidence>
<dbReference type="EMBL" id="SGPM01000014">
    <property type="protein sequence ID" value="THH32822.1"/>
    <property type="molecule type" value="Genomic_DNA"/>
</dbReference>
<name>A0A4S4N1N3_9APHY</name>
<protein>
    <submittedName>
        <fullName evidence="2">Uncharacterized protein</fullName>
    </submittedName>
</protein>
<dbReference type="OrthoDB" id="3038990at2759"/>
<gene>
    <name evidence="2" type="ORF">EUX98_g1315</name>
</gene>
<dbReference type="Proteomes" id="UP000308730">
    <property type="component" value="Unassembled WGS sequence"/>
</dbReference>
<organism evidence="2 3">
    <name type="scientific">Antrodiella citrinella</name>
    <dbReference type="NCBI Taxonomy" id="2447956"/>
    <lineage>
        <taxon>Eukaryota</taxon>
        <taxon>Fungi</taxon>
        <taxon>Dikarya</taxon>
        <taxon>Basidiomycota</taxon>
        <taxon>Agaricomycotina</taxon>
        <taxon>Agaricomycetes</taxon>
        <taxon>Polyporales</taxon>
        <taxon>Steccherinaceae</taxon>
        <taxon>Antrodiella</taxon>
    </lineage>
</organism>
<feature type="transmembrane region" description="Helical" evidence="1">
    <location>
        <begin position="66"/>
        <end position="87"/>
    </location>
</feature>
<keyword evidence="1" id="KW-0472">Membrane</keyword>
<keyword evidence="1" id="KW-0812">Transmembrane</keyword>
<dbReference type="AlphaFoldDB" id="A0A4S4N1N3"/>
<comment type="caution">
    <text evidence="2">The sequence shown here is derived from an EMBL/GenBank/DDBJ whole genome shotgun (WGS) entry which is preliminary data.</text>
</comment>
<evidence type="ECO:0000313" key="3">
    <source>
        <dbReference type="Proteomes" id="UP000308730"/>
    </source>
</evidence>
<proteinExistence type="predicted"/>
<keyword evidence="1" id="KW-1133">Transmembrane helix</keyword>
<feature type="transmembrane region" description="Helical" evidence="1">
    <location>
        <begin position="37"/>
        <end position="54"/>
    </location>
</feature>
<accession>A0A4S4N1N3</accession>
<feature type="transmembrane region" description="Helical" evidence="1">
    <location>
        <begin position="107"/>
        <end position="128"/>
    </location>
</feature>